<keyword evidence="1" id="KW-0812">Transmembrane</keyword>
<accession>A0ABW5V4D4</accession>
<keyword evidence="3" id="KW-1185">Reference proteome</keyword>
<feature type="transmembrane region" description="Helical" evidence="1">
    <location>
        <begin position="100"/>
        <end position="122"/>
    </location>
</feature>
<feature type="transmembrane region" description="Helical" evidence="1">
    <location>
        <begin position="41"/>
        <end position="62"/>
    </location>
</feature>
<evidence type="ECO:0000313" key="3">
    <source>
        <dbReference type="Proteomes" id="UP001597502"/>
    </source>
</evidence>
<feature type="transmembrane region" description="Helical" evidence="1">
    <location>
        <begin position="6"/>
        <end position="29"/>
    </location>
</feature>
<reference evidence="3" key="1">
    <citation type="journal article" date="2019" name="Int. J. Syst. Evol. Microbiol.">
        <title>The Global Catalogue of Microorganisms (GCM) 10K type strain sequencing project: providing services to taxonomists for standard genome sequencing and annotation.</title>
        <authorList>
            <consortium name="The Broad Institute Genomics Platform"/>
            <consortium name="The Broad Institute Genome Sequencing Center for Infectious Disease"/>
            <person name="Wu L."/>
            <person name="Ma J."/>
        </authorList>
    </citation>
    <scope>NUCLEOTIDE SEQUENCE [LARGE SCALE GENOMIC DNA]</scope>
    <source>
        <strain evidence="3">TISTR 1535</strain>
    </source>
</reference>
<dbReference type="InterPro" id="IPR024515">
    <property type="entry name" value="DUF3397"/>
</dbReference>
<gene>
    <name evidence="2" type="ORF">ACFSUO_06125</name>
</gene>
<evidence type="ECO:0000313" key="2">
    <source>
        <dbReference type="EMBL" id="MFD2760548.1"/>
    </source>
</evidence>
<protein>
    <submittedName>
        <fullName evidence="2">DUF3397 domain-containing protein</fullName>
    </submittedName>
</protein>
<dbReference type="RefSeq" id="WP_382392122.1">
    <property type="nucleotide sequence ID" value="NZ_JBHUNA010000009.1"/>
</dbReference>
<evidence type="ECO:0000256" key="1">
    <source>
        <dbReference type="SAM" id="Phobius"/>
    </source>
</evidence>
<dbReference type="EMBL" id="JBHUNA010000009">
    <property type="protein sequence ID" value="MFD2760548.1"/>
    <property type="molecule type" value="Genomic_DNA"/>
</dbReference>
<sequence>MVVDVFAYLIGIIITAPMLATWGVYYAAAGAGRNKWKAVHTAVNWTTFLYILAVTAMLYTIYGSGYAGITSVLLMTLFTVIIVVRWKMFTEVVFHKAFKIFWRICFLLFAGLYCLLAITGIIRNFL</sequence>
<comment type="caution">
    <text evidence="2">The sequence shown here is derived from an EMBL/GenBank/DDBJ whole genome shotgun (WGS) entry which is preliminary data.</text>
</comment>
<keyword evidence="1" id="KW-1133">Transmembrane helix</keyword>
<name>A0ABW5V4D4_9BACI</name>
<proteinExistence type="predicted"/>
<organism evidence="2 3">
    <name type="scientific">Lentibacillus juripiscarius</name>
    <dbReference type="NCBI Taxonomy" id="257446"/>
    <lineage>
        <taxon>Bacteria</taxon>
        <taxon>Bacillati</taxon>
        <taxon>Bacillota</taxon>
        <taxon>Bacilli</taxon>
        <taxon>Bacillales</taxon>
        <taxon>Bacillaceae</taxon>
        <taxon>Lentibacillus</taxon>
    </lineage>
</organism>
<feature type="transmembrane region" description="Helical" evidence="1">
    <location>
        <begin position="68"/>
        <end position="88"/>
    </location>
</feature>
<dbReference type="Proteomes" id="UP001597502">
    <property type="component" value="Unassembled WGS sequence"/>
</dbReference>
<dbReference type="Pfam" id="PF11877">
    <property type="entry name" value="DUF3397"/>
    <property type="match status" value="1"/>
</dbReference>
<keyword evidence="1" id="KW-0472">Membrane</keyword>